<gene>
    <name evidence="1" type="ORF">E2I00_013423</name>
</gene>
<dbReference type="InterPro" id="IPR045860">
    <property type="entry name" value="Snake_toxin-like_sf"/>
</dbReference>
<comment type="caution">
    <text evidence="1">The sequence shown here is derived from an EMBL/GenBank/DDBJ whole genome shotgun (WGS) entry which is preliminary data.</text>
</comment>
<proteinExistence type="predicted"/>
<dbReference type="Gene3D" id="2.10.60.10">
    <property type="entry name" value="CD59"/>
    <property type="match status" value="1"/>
</dbReference>
<evidence type="ECO:0000313" key="2">
    <source>
        <dbReference type="Proteomes" id="UP000437017"/>
    </source>
</evidence>
<accession>A0A643BR35</accession>
<organism evidence="1 2">
    <name type="scientific">Balaenoptera physalus</name>
    <name type="common">Fin whale</name>
    <name type="synonym">Balaena physalus</name>
    <dbReference type="NCBI Taxonomy" id="9770"/>
    <lineage>
        <taxon>Eukaryota</taxon>
        <taxon>Metazoa</taxon>
        <taxon>Chordata</taxon>
        <taxon>Craniata</taxon>
        <taxon>Vertebrata</taxon>
        <taxon>Euteleostomi</taxon>
        <taxon>Mammalia</taxon>
        <taxon>Eutheria</taxon>
        <taxon>Laurasiatheria</taxon>
        <taxon>Artiodactyla</taxon>
        <taxon>Whippomorpha</taxon>
        <taxon>Cetacea</taxon>
        <taxon>Mysticeti</taxon>
        <taxon>Balaenopteridae</taxon>
        <taxon>Balaenoptera</taxon>
    </lineage>
</organism>
<name>A0A643BR35_BALPH</name>
<dbReference type="SUPFAM" id="SSF57302">
    <property type="entry name" value="Snake toxin-like"/>
    <property type="match status" value="1"/>
</dbReference>
<evidence type="ECO:0000313" key="1">
    <source>
        <dbReference type="EMBL" id="KAB0390431.1"/>
    </source>
</evidence>
<keyword evidence="2" id="KW-1185">Reference proteome</keyword>
<dbReference type="AlphaFoldDB" id="A0A643BR35"/>
<reference evidence="1 2" key="1">
    <citation type="journal article" date="2019" name="PLoS ONE">
        <title>Genomic analyses reveal an absence of contemporary introgressive admixture between fin whales and blue whales, despite known hybrids.</title>
        <authorList>
            <person name="Westbury M.V."/>
            <person name="Petersen B."/>
            <person name="Lorenzen E.D."/>
        </authorList>
    </citation>
    <scope>NUCLEOTIDE SEQUENCE [LARGE SCALE GENOMIC DNA]</scope>
    <source>
        <strain evidence="1">FinWhale-01</strain>
    </source>
</reference>
<dbReference type="OrthoDB" id="9717472at2759"/>
<dbReference type="EMBL" id="SGJD01005450">
    <property type="protein sequence ID" value="KAB0390431.1"/>
    <property type="molecule type" value="Genomic_DNA"/>
</dbReference>
<protein>
    <submittedName>
        <fullName evidence="1">Uncharacterized protein</fullName>
    </submittedName>
</protein>
<sequence length="78" mass="7602">MGPGPLSTASPRGILVMRSCAPTCPSSTVSSDGLAPSVSCCQGSQRNSSAAVGLMGGHGTLGLSASASLLWALLQAAR</sequence>
<dbReference type="Proteomes" id="UP000437017">
    <property type="component" value="Unassembled WGS sequence"/>
</dbReference>